<dbReference type="OrthoDB" id="512915at2759"/>
<accession>A0A084FUU4</accession>
<keyword evidence="3" id="KW-1185">Reference proteome</keyword>
<name>A0A084FUU4_PSEDA</name>
<dbReference type="RefSeq" id="XP_016638655.1">
    <property type="nucleotide sequence ID" value="XM_016784440.1"/>
</dbReference>
<sequence>MDALLSRLGVQAMNYAIRSGLALTSTYAISQCSRLLKTVDDKNLRTELKSLQKRLDSKIQIISPAIDLIEFKSGRGNIFLESAVPLAKSLHQDIISLGKRLEDIAAAEEELAERRCPRETPERQEAAFRSIILDLKNLLARIDHDIPLLQLAITASGESLGTSLPPGVSPSRLLQASTFLIVGDTQYAEATKPVQIGPSFTLSLYMLFLGHASTTSGQANDDPTAVVVDENPPSTPRTQRSPESREKVPYGFGENERKPIWQEVMHKARVRLCRTPIHYVFDPLEGYRPKSGHSTDVAPDYFPTDEFSYHLEIVEDLDDGRVHDDFQPSPYDTVCNAGRRESIPIHHLSKIFYTDTGRILNVGNGTGYDNNPVLLLKRDLAPKVPSRMAERLELYNSLTSSNELLRGEYLNSEESDEQLDIDRQLTIESRRQATRKDEASRGLEKEQWRLPMHLDPEWLALEVFEEDESETSDLDEDSESDQEAQQQPRHERRSLDSSLIDQIRRLSVMSSHGTASQSSSRPVSQNLSVQKASASQESLVARSPFGAIASSLSLMEMLIRLSSLQEFQQMCHLSIPDHILTFFLEETSTTGLTGEDKWNARNDAKRRVGFDPYTDSPSK</sequence>
<evidence type="ECO:0000313" key="3">
    <source>
        <dbReference type="Proteomes" id="UP000028545"/>
    </source>
</evidence>
<dbReference type="EMBL" id="JOWA01000176">
    <property type="protein sequence ID" value="KEZ38856.1"/>
    <property type="molecule type" value="Genomic_DNA"/>
</dbReference>
<organism evidence="2 3">
    <name type="scientific">Pseudallescheria apiosperma</name>
    <name type="common">Scedosporium apiospermum</name>
    <dbReference type="NCBI Taxonomy" id="563466"/>
    <lineage>
        <taxon>Eukaryota</taxon>
        <taxon>Fungi</taxon>
        <taxon>Dikarya</taxon>
        <taxon>Ascomycota</taxon>
        <taxon>Pezizomycotina</taxon>
        <taxon>Sordariomycetes</taxon>
        <taxon>Hypocreomycetidae</taxon>
        <taxon>Microascales</taxon>
        <taxon>Microascaceae</taxon>
        <taxon>Scedosporium</taxon>
    </lineage>
</organism>
<dbReference type="InterPro" id="IPR008812">
    <property type="entry name" value="Ran_GTP-bd-rel"/>
</dbReference>
<dbReference type="GO" id="GO:0030695">
    <property type="term" value="F:GTPase regulator activity"/>
    <property type="evidence" value="ECO:0007669"/>
    <property type="project" value="TreeGrafter"/>
</dbReference>
<feature type="region of interest" description="Disordered" evidence="1">
    <location>
        <begin position="466"/>
        <end position="496"/>
    </location>
</feature>
<dbReference type="OMA" id="WDPYNES"/>
<feature type="region of interest" description="Disordered" evidence="1">
    <location>
        <begin position="216"/>
        <end position="251"/>
    </location>
</feature>
<dbReference type="GeneID" id="27720149"/>
<evidence type="ECO:0000256" key="1">
    <source>
        <dbReference type="SAM" id="MobiDB-lite"/>
    </source>
</evidence>
<reference evidence="2 3" key="1">
    <citation type="journal article" date="2014" name="Genome Announc.">
        <title>Draft genome sequence of the pathogenic fungus Scedosporium apiospermum.</title>
        <authorList>
            <person name="Vandeputte P."/>
            <person name="Ghamrawi S."/>
            <person name="Rechenmann M."/>
            <person name="Iltis A."/>
            <person name="Giraud S."/>
            <person name="Fleury M."/>
            <person name="Thornton C."/>
            <person name="Delhaes L."/>
            <person name="Meyer W."/>
            <person name="Papon N."/>
            <person name="Bouchara J.P."/>
        </authorList>
    </citation>
    <scope>NUCLEOTIDE SEQUENCE [LARGE SCALE GENOMIC DNA]</scope>
    <source>
        <strain evidence="2 3">IHEM 14462</strain>
    </source>
</reference>
<evidence type="ECO:0000313" key="2">
    <source>
        <dbReference type="EMBL" id="KEZ38856.1"/>
    </source>
</evidence>
<feature type="compositionally biased region" description="Basic and acidic residues" evidence="1">
    <location>
        <begin position="240"/>
        <end position="251"/>
    </location>
</feature>
<feature type="region of interest" description="Disordered" evidence="1">
    <location>
        <begin position="510"/>
        <end position="529"/>
    </location>
</feature>
<proteinExistence type="predicted"/>
<feature type="compositionally biased region" description="Acidic residues" evidence="1">
    <location>
        <begin position="466"/>
        <end position="482"/>
    </location>
</feature>
<dbReference type="AlphaFoldDB" id="A0A084FUU4"/>
<dbReference type="Pfam" id="PF05508">
    <property type="entry name" value="Ran-binding"/>
    <property type="match status" value="1"/>
</dbReference>
<dbReference type="HOGENOM" id="CLU_014536_1_1_1"/>
<dbReference type="PANTHER" id="PTHR31010">
    <property type="entry name" value="RAN-SPECIFIC GTPASE-ACTIVATING PROTEIN 30-RELATED"/>
    <property type="match status" value="1"/>
</dbReference>
<dbReference type="VEuPathDB" id="FungiDB:SAPIO_CDS10906"/>
<dbReference type="GO" id="GO:0005737">
    <property type="term" value="C:cytoplasm"/>
    <property type="evidence" value="ECO:0007669"/>
    <property type="project" value="TreeGrafter"/>
</dbReference>
<gene>
    <name evidence="2" type="ORF">SAPIO_CDS10906</name>
</gene>
<dbReference type="Proteomes" id="UP000028545">
    <property type="component" value="Unassembled WGS sequence"/>
</dbReference>
<comment type="caution">
    <text evidence="2">The sequence shown here is derived from an EMBL/GenBank/DDBJ whole genome shotgun (WGS) entry which is preliminary data.</text>
</comment>
<dbReference type="KEGG" id="sapo:SAPIO_CDS10906"/>
<dbReference type="PANTHER" id="PTHR31010:SF2">
    <property type="entry name" value="RAN-SPECIFIC GTPASE-ACTIVATING PROTEIN 30"/>
    <property type="match status" value="1"/>
</dbReference>
<dbReference type="GO" id="GO:0005634">
    <property type="term" value="C:nucleus"/>
    <property type="evidence" value="ECO:0007669"/>
    <property type="project" value="TreeGrafter"/>
</dbReference>
<protein>
    <submittedName>
        <fullName evidence="2">RanGTP-binding protein</fullName>
    </submittedName>
</protein>